<evidence type="ECO:0000313" key="2">
    <source>
        <dbReference type="Proteomes" id="UP001199106"/>
    </source>
</evidence>
<dbReference type="Proteomes" id="UP001199106">
    <property type="component" value="Unassembled WGS sequence"/>
</dbReference>
<keyword evidence="2" id="KW-1185">Reference proteome</keyword>
<gene>
    <name evidence="1" type="ORF">G6011_06292</name>
</gene>
<protein>
    <submittedName>
        <fullName evidence="1">Uncharacterized protein</fullName>
    </submittedName>
</protein>
<organism evidence="1 2">
    <name type="scientific">Alternaria panax</name>
    <dbReference type="NCBI Taxonomy" id="48097"/>
    <lineage>
        <taxon>Eukaryota</taxon>
        <taxon>Fungi</taxon>
        <taxon>Dikarya</taxon>
        <taxon>Ascomycota</taxon>
        <taxon>Pezizomycotina</taxon>
        <taxon>Dothideomycetes</taxon>
        <taxon>Pleosporomycetidae</taxon>
        <taxon>Pleosporales</taxon>
        <taxon>Pleosporineae</taxon>
        <taxon>Pleosporaceae</taxon>
        <taxon>Alternaria</taxon>
        <taxon>Alternaria sect. Panax</taxon>
    </lineage>
</organism>
<evidence type="ECO:0000313" key="1">
    <source>
        <dbReference type="EMBL" id="KAG9189424.1"/>
    </source>
</evidence>
<comment type="caution">
    <text evidence="1">The sequence shown here is derived from an EMBL/GenBank/DDBJ whole genome shotgun (WGS) entry which is preliminary data.</text>
</comment>
<sequence>MHSRQIAYNVDLDLHPEFWIDSNYTTNDVFDAMAAHMDSIVEPLLSFRAIWARFGIDLECSEDPSRFLQLMRYIVSACVAEIQRLPSPREGWMSMLLALNLNDWLSVEFLVVSLFLKTQWALMEPREWIEILHIRNRIGRNAYRSTDFGSSTVVATWLEYISDRYKARCEIEIPRYFANVTLARWKETNSAGQTVNEGSHDCAVTDGILTTYITIPGTSLGPGPVLYFRKDALWIYERVIGNIIEFSIDEDAGVVIVRSSAGNTFEVEFLRDEGVENATAAKCQGMPSAWDC</sequence>
<accession>A0AAD4FL48</accession>
<dbReference type="AlphaFoldDB" id="A0AAD4FL48"/>
<name>A0AAD4FL48_9PLEO</name>
<dbReference type="EMBL" id="JAANER010000005">
    <property type="protein sequence ID" value="KAG9189424.1"/>
    <property type="molecule type" value="Genomic_DNA"/>
</dbReference>
<proteinExistence type="predicted"/>
<reference evidence="1" key="1">
    <citation type="submission" date="2021-07" db="EMBL/GenBank/DDBJ databases">
        <title>Genome Resource of American Ginseng Black Spot Pathogen Alternaria panax.</title>
        <authorList>
            <person name="Qiu C."/>
            <person name="Wang W."/>
            <person name="Liu Z."/>
        </authorList>
    </citation>
    <scope>NUCLEOTIDE SEQUENCE</scope>
    <source>
        <strain evidence="1">BNCC115425</strain>
    </source>
</reference>